<name>A0A811BQA9_9VIRU</name>
<accession>A0A811BQA9</accession>
<dbReference type="EMBL" id="LC625835">
    <property type="protein sequence ID" value="BCU03257.1"/>
    <property type="molecule type" value="Genomic_DNA"/>
</dbReference>
<sequence length="87" mass="10228">MASASRSLLLSFSFQINKKIEYASTFPFLSFWRHHTGIGRPWGHKKGAASRGVHTHLQRNRLPSQKRPRTKKRRNPTPYELTRKKKE</sequence>
<reference evidence="2" key="1">
    <citation type="submission" date="2021-04" db="EMBL/GenBank/DDBJ databases">
        <title>Draft Genome Sequence of Pandoravirus japonicus, Isolated from the Sabaishi River of Niigata, Japan.</title>
        <authorList>
            <person name="Hosokawa N."/>
            <person name="Takahashi H."/>
            <person name="Aoki K."/>
            <person name="Takemura M."/>
        </authorList>
    </citation>
    <scope>NUCLEOTIDE SEQUENCE</scope>
</reference>
<protein>
    <submittedName>
        <fullName evidence="2">Uncharacterized protein</fullName>
    </submittedName>
</protein>
<dbReference type="Proteomes" id="UP001253637">
    <property type="component" value="Segment"/>
</dbReference>
<evidence type="ECO:0000313" key="3">
    <source>
        <dbReference type="Proteomes" id="UP001253637"/>
    </source>
</evidence>
<proteinExistence type="predicted"/>
<evidence type="ECO:0000256" key="1">
    <source>
        <dbReference type="SAM" id="MobiDB-lite"/>
    </source>
</evidence>
<feature type="region of interest" description="Disordered" evidence="1">
    <location>
        <begin position="40"/>
        <end position="87"/>
    </location>
</feature>
<evidence type="ECO:0000313" key="2">
    <source>
        <dbReference type="EMBL" id="BCU03257.1"/>
    </source>
</evidence>
<feature type="compositionally biased region" description="Basic residues" evidence="1">
    <location>
        <begin position="40"/>
        <end position="75"/>
    </location>
</feature>
<organism evidence="2 3">
    <name type="scientific">Pandoravirus japonicus</name>
    <dbReference type="NCBI Taxonomy" id="2823154"/>
    <lineage>
        <taxon>Viruses</taxon>
        <taxon>Pandoravirus</taxon>
    </lineage>
</organism>